<comment type="caution">
    <text evidence="5">The sequence shown here is derived from an EMBL/GenBank/DDBJ whole genome shotgun (WGS) entry which is preliminary data.</text>
</comment>
<dbReference type="RefSeq" id="WP_035065306.1">
    <property type="nucleotide sequence ID" value="NZ_CAJGUR010000024.1"/>
</dbReference>
<dbReference type="SUPFAM" id="SSF55008">
    <property type="entry name" value="HMA, heavy metal-associated domain"/>
    <property type="match status" value="1"/>
</dbReference>
<dbReference type="CDD" id="cd00371">
    <property type="entry name" value="HMA"/>
    <property type="match status" value="1"/>
</dbReference>
<evidence type="ECO:0000313" key="5">
    <source>
        <dbReference type="EMBL" id="MDZ5759183.1"/>
    </source>
</evidence>
<dbReference type="PROSITE" id="PS50846">
    <property type="entry name" value="HMA_2"/>
    <property type="match status" value="1"/>
</dbReference>
<dbReference type="InterPro" id="IPR006122">
    <property type="entry name" value="HMA_Cu_ion-bd"/>
</dbReference>
<protein>
    <recommendedName>
        <fullName evidence="1">Copper chaperone CopZ</fullName>
    </recommendedName>
</protein>
<keyword evidence="3" id="KW-0186">Copper</keyword>
<dbReference type="InterPro" id="IPR006121">
    <property type="entry name" value="HMA_dom"/>
</dbReference>
<dbReference type="InterPro" id="IPR036163">
    <property type="entry name" value="HMA_dom_sf"/>
</dbReference>
<gene>
    <name evidence="5" type="primary">copZ</name>
    <name evidence="5" type="ORF">RAK27_10980</name>
</gene>
<dbReference type="PANTHER" id="PTHR46594">
    <property type="entry name" value="P-TYPE CATION-TRANSPORTING ATPASE"/>
    <property type="match status" value="1"/>
</dbReference>
<dbReference type="PROSITE" id="PS01047">
    <property type="entry name" value="HMA_1"/>
    <property type="match status" value="1"/>
</dbReference>
<proteinExistence type="predicted"/>
<dbReference type="NCBIfam" id="NF033794">
    <property type="entry name" value="chaper_CopZ_Eh"/>
    <property type="match status" value="1"/>
</dbReference>
<dbReference type="NCBIfam" id="TIGR00003">
    <property type="entry name" value="copper ion binding protein"/>
    <property type="match status" value="1"/>
</dbReference>
<dbReference type="FunFam" id="3.30.70.100:FF:000001">
    <property type="entry name" value="ATPase copper transporting beta"/>
    <property type="match status" value="1"/>
</dbReference>
<evidence type="ECO:0000256" key="1">
    <source>
        <dbReference type="ARBA" id="ARBA00015313"/>
    </source>
</evidence>
<dbReference type="PRINTS" id="PR00942">
    <property type="entry name" value="CUATPASEI"/>
</dbReference>
<evidence type="ECO:0000256" key="2">
    <source>
        <dbReference type="ARBA" id="ARBA00022723"/>
    </source>
</evidence>
<evidence type="ECO:0000313" key="6">
    <source>
        <dbReference type="Proteomes" id="UP001290462"/>
    </source>
</evidence>
<dbReference type="EMBL" id="JAVBVO010000003">
    <property type="protein sequence ID" value="MDZ5759183.1"/>
    <property type="molecule type" value="Genomic_DNA"/>
</dbReference>
<evidence type="ECO:0000259" key="4">
    <source>
        <dbReference type="PROSITE" id="PS50846"/>
    </source>
</evidence>
<organism evidence="5 6">
    <name type="scientific">Carnobacterium maltaromaticum</name>
    <name type="common">Carnobacterium piscicola</name>
    <dbReference type="NCBI Taxonomy" id="2751"/>
    <lineage>
        <taxon>Bacteria</taxon>
        <taxon>Bacillati</taxon>
        <taxon>Bacillota</taxon>
        <taxon>Bacilli</taxon>
        <taxon>Lactobacillales</taxon>
        <taxon>Carnobacteriaceae</taxon>
        <taxon>Carnobacterium</taxon>
    </lineage>
</organism>
<accession>A0AAW9JUF5</accession>
<dbReference type="GO" id="GO:0005507">
    <property type="term" value="F:copper ion binding"/>
    <property type="evidence" value="ECO:0007669"/>
    <property type="project" value="InterPro"/>
</dbReference>
<evidence type="ECO:0000256" key="3">
    <source>
        <dbReference type="ARBA" id="ARBA00023008"/>
    </source>
</evidence>
<dbReference type="Pfam" id="PF00403">
    <property type="entry name" value="HMA"/>
    <property type="match status" value="1"/>
</dbReference>
<reference evidence="5" key="1">
    <citation type="submission" date="2023-08" db="EMBL/GenBank/DDBJ databases">
        <title>Genomic characterization of piscicolin 126 produced by Carnobacterium maltaromaticum CM22 strain isolated from salmon (Salmo salar).</title>
        <authorList>
            <person name="Gonzalez-Gragera E."/>
            <person name="Garcia-Lopez J.D."/>
            <person name="Teso-Perez C."/>
            <person name="Gimenez-Hernandez I."/>
            <person name="Peralta-Sanchez J.M."/>
            <person name="Valdivia E."/>
            <person name="Montalban-Lopez M."/>
            <person name="Martin-Platero A.M."/>
            <person name="Banos A."/>
            <person name="Martinez-Bueno M."/>
        </authorList>
    </citation>
    <scope>NUCLEOTIDE SEQUENCE</scope>
    <source>
        <strain evidence="5">CM22</strain>
    </source>
</reference>
<feature type="domain" description="HMA" evidence="4">
    <location>
        <begin position="1"/>
        <end position="67"/>
    </location>
</feature>
<keyword evidence="2" id="KW-0479">Metal-binding</keyword>
<dbReference type="AlphaFoldDB" id="A0AAW9JUF5"/>
<name>A0AAW9JUF5_CARML</name>
<dbReference type="Proteomes" id="UP001290462">
    <property type="component" value="Unassembled WGS sequence"/>
</dbReference>
<dbReference type="InterPro" id="IPR017969">
    <property type="entry name" value="Heavy-metal-associated_CS"/>
</dbReference>
<sequence>MKNTFKITGMTCAHCVAKVEKGIQELAGVDKVKVHLKKGTATVTYQEEQLSNETISQKIAEVGYQAEVV</sequence>
<dbReference type="PANTHER" id="PTHR46594:SF4">
    <property type="entry name" value="P-TYPE CATION-TRANSPORTING ATPASE"/>
    <property type="match status" value="1"/>
</dbReference>
<dbReference type="Gene3D" id="3.30.70.100">
    <property type="match status" value="1"/>
</dbReference>